<proteinExistence type="inferred from homology"/>
<comment type="caution">
    <text evidence="3">The sequence shown here is derived from an EMBL/GenBank/DDBJ whole genome shotgun (WGS) entry which is preliminary data.</text>
</comment>
<evidence type="ECO:0000259" key="2">
    <source>
        <dbReference type="Pfam" id="PF00975"/>
    </source>
</evidence>
<name>A0A8J3PPE6_9ACTN</name>
<dbReference type="InterPro" id="IPR029058">
    <property type="entry name" value="AB_hydrolase_fold"/>
</dbReference>
<comment type="similarity">
    <text evidence="1">Belongs to the thioesterase family.</text>
</comment>
<gene>
    <name evidence="3" type="ORF">Pfl04_33700</name>
</gene>
<dbReference type="GO" id="GO:0008610">
    <property type="term" value="P:lipid biosynthetic process"/>
    <property type="evidence" value="ECO:0007669"/>
    <property type="project" value="TreeGrafter"/>
</dbReference>
<dbReference type="InterPro" id="IPR012223">
    <property type="entry name" value="TEII"/>
</dbReference>
<dbReference type="EMBL" id="BONU01000024">
    <property type="protein sequence ID" value="GIG74966.1"/>
    <property type="molecule type" value="Genomic_DNA"/>
</dbReference>
<dbReference type="Gene3D" id="3.40.50.1820">
    <property type="entry name" value="alpha/beta hydrolase"/>
    <property type="match status" value="1"/>
</dbReference>
<protein>
    <submittedName>
        <fullName evidence="3">Thioesterase</fullName>
    </submittedName>
</protein>
<keyword evidence="4" id="KW-1185">Reference proteome</keyword>
<dbReference type="AlphaFoldDB" id="A0A8J3PPE6"/>
<feature type="domain" description="Thioesterase" evidence="2">
    <location>
        <begin position="31"/>
        <end position="234"/>
    </location>
</feature>
<dbReference type="InterPro" id="IPR001031">
    <property type="entry name" value="Thioesterase"/>
</dbReference>
<dbReference type="SUPFAM" id="SSF53474">
    <property type="entry name" value="alpha/beta-Hydrolases"/>
    <property type="match status" value="1"/>
</dbReference>
<dbReference type="RefSeq" id="WP_168079538.1">
    <property type="nucleotide sequence ID" value="NZ_BAAAQJ010000005.1"/>
</dbReference>
<dbReference type="Proteomes" id="UP000653674">
    <property type="component" value="Unassembled WGS sequence"/>
</dbReference>
<reference evidence="3" key="1">
    <citation type="submission" date="2021-01" db="EMBL/GenBank/DDBJ databases">
        <title>Whole genome shotgun sequence of Planosporangium flavigriseum NBRC 105377.</title>
        <authorList>
            <person name="Komaki H."/>
            <person name="Tamura T."/>
        </authorList>
    </citation>
    <scope>NUCLEOTIDE SEQUENCE</scope>
    <source>
        <strain evidence="3">NBRC 105377</strain>
    </source>
</reference>
<evidence type="ECO:0000313" key="3">
    <source>
        <dbReference type="EMBL" id="GIG74966.1"/>
    </source>
</evidence>
<dbReference type="Pfam" id="PF00975">
    <property type="entry name" value="Thioesterase"/>
    <property type="match status" value="1"/>
</dbReference>
<accession>A0A8J3PPE6</accession>
<evidence type="ECO:0000256" key="1">
    <source>
        <dbReference type="ARBA" id="ARBA00007169"/>
    </source>
</evidence>
<dbReference type="PANTHER" id="PTHR11487:SF0">
    <property type="entry name" value="S-ACYL FATTY ACID SYNTHASE THIOESTERASE, MEDIUM CHAIN"/>
    <property type="match status" value="1"/>
</dbReference>
<dbReference type="PANTHER" id="PTHR11487">
    <property type="entry name" value="THIOESTERASE"/>
    <property type="match status" value="1"/>
</dbReference>
<sequence length="256" mass="27690">MNQADPTPMPTPEKGRLLVSWGAPAKNGLALVCIPWAGAGAAPFRSWSPVLDDVSTVYGLRLAGRESRRMEPPADTVAEVVCDIVAELVGLGVPRVALFGQCFGAVLAFELAKALAKSDHDIEVAHLLVASQLPPPYFAEADLEAEHDLMQYVPENFREEPDFVELLLPVIAADISLVSRYIYEPGAPLAVPLTVVYGAHDSQLSRDRVDAWRWETTGPTNFCEIAEGDHLFGGEAWLRLAATVRAALTCRTASDV</sequence>
<evidence type="ECO:0000313" key="4">
    <source>
        <dbReference type="Proteomes" id="UP000653674"/>
    </source>
</evidence>
<organism evidence="3 4">
    <name type="scientific">Planosporangium flavigriseum</name>
    <dbReference type="NCBI Taxonomy" id="373681"/>
    <lineage>
        <taxon>Bacteria</taxon>
        <taxon>Bacillati</taxon>
        <taxon>Actinomycetota</taxon>
        <taxon>Actinomycetes</taxon>
        <taxon>Micromonosporales</taxon>
        <taxon>Micromonosporaceae</taxon>
        <taxon>Planosporangium</taxon>
    </lineage>
</organism>